<evidence type="ECO:0000256" key="1">
    <source>
        <dbReference type="SAM" id="SignalP"/>
    </source>
</evidence>
<comment type="caution">
    <text evidence="2">The sequence shown here is derived from an EMBL/GenBank/DDBJ whole genome shotgun (WGS) entry which is preliminary data.</text>
</comment>
<name>A0ABR0DYK4_ZASCE</name>
<feature type="signal peptide" evidence="1">
    <location>
        <begin position="1"/>
        <end position="17"/>
    </location>
</feature>
<dbReference type="Proteomes" id="UP001305779">
    <property type="component" value="Unassembled WGS sequence"/>
</dbReference>
<reference evidence="2 3" key="1">
    <citation type="journal article" date="2023" name="G3 (Bethesda)">
        <title>A chromosome-level genome assembly of Zasmidium syzygii isolated from banana leaves.</title>
        <authorList>
            <person name="van Westerhoven A.C."/>
            <person name="Mehrabi R."/>
            <person name="Talebi R."/>
            <person name="Steentjes M.B.F."/>
            <person name="Corcolon B."/>
            <person name="Chong P.A."/>
            <person name="Kema G.H.J."/>
            <person name="Seidl M.F."/>
        </authorList>
    </citation>
    <scope>NUCLEOTIDE SEQUENCE [LARGE SCALE GENOMIC DNA]</scope>
    <source>
        <strain evidence="2 3">P124</strain>
    </source>
</reference>
<proteinExistence type="predicted"/>
<dbReference type="EMBL" id="JAXOVC010000015">
    <property type="protein sequence ID" value="KAK4494021.1"/>
    <property type="molecule type" value="Genomic_DNA"/>
</dbReference>
<sequence length="81" mass="8610">MKLLALISLLFASSALATVFQGHCDYCSGCDGFDPGTCEYQSGQKTGHTLCSNDHTCLYGGNDCTYDDANGNDRAICDDLS</sequence>
<keyword evidence="3" id="KW-1185">Reference proteome</keyword>
<gene>
    <name evidence="2" type="ORF">PRZ48_015207</name>
</gene>
<evidence type="ECO:0000313" key="2">
    <source>
        <dbReference type="EMBL" id="KAK4494021.1"/>
    </source>
</evidence>
<keyword evidence="1" id="KW-0732">Signal</keyword>
<protein>
    <recommendedName>
        <fullName evidence="4">Antifreeze protein</fullName>
    </recommendedName>
</protein>
<feature type="chain" id="PRO_5045986558" description="Antifreeze protein" evidence="1">
    <location>
        <begin position="18"/>
        <end position="81"/>
    </location>
</feature>
<accession>A0ABR0DYK4</accession>
<evidence type="ECO:0000313" key="3">
    <source>
        <dbReference type="Proteomes" id="UP001305779"/>
    </source>
</evidence>
<evidence type="ECO:0008006" key="4">
    <source>
        <dbReference type="Google" id="ProtNLM"/>
    </source>
</evidence>
<organism evidence="2 3">
    <name type="scientific">Zasmidium cellare</name>
    <name type="common">Wine cellar mold</name>
    <name type="synonym">Racodium cellare</name>
    <dbReference type="NCBI Taxonomy" id="395010"/>
    <lineage>
        <taxon>Eukaryota</taxon>
        <taxon>Fungi</taxon>
        <taxon>Dikarya</taxon>
        <taxon>Ascomycota</taxon>
        <taxon>Pezizomycotina</taxon>
        <taxon>Dothideomycetes</taxon>
        <taxon>Dothideomycetidae</taxon>
        <taxon>Mycosphaerellales</taxon>
        <taxon>Mycosphaerellaceae</taxon>
        <taxon>Zasmidium</taxon>
    </lineage>
</organism>